<protein>
    <submittedName>
        <fullName evidence="1">Uncharacterized protein</fullName>
    </submittedName>
</protein>
<accession>A0A6A5CHU5</accession>
<evidence type="ECO:0000313" key="2">
    <source>
        <dbReference type="Proteomes" id="UP000444721"/>
    </source>
</evidence>
<sequence>MCKSKDPSTCPCKCPRKPVQLHLRKYRHINRRLASLAADLASRGDVPLDHEDFPSLDSLSEEWLKEEQDLSYSTKVDSNDIISKEMPIVSPVSCSSNDSDFDSLVDNDETMTNTNLHNKDAKLGS</sequence>
<reference evidence="1 2" key="1">
    <citation type="journal article" date="2019" name="Sci. Rep.">
        <title>Nanopore sequencing improves the draft genome of the human pathogenic amoeba Naegleria fowleri.</title>
        <authorList>
            <person name="Liechti N."/>
            <person name="Schurch N."/>
            <person name="Bruggmann R."/>
            <person name="Wittwer M."/>
        </authorList>
    </citation>
    <scope>NUCLEOTIDE SEQUENCE [LARGE SCALE GENOMIC DNA]</scope>
    <source>
        <strain evidence="1 2">ATCC 30894</strain>
    </source>
</reference>
<comment type="caution">
    <text evidence="1">The sequence shown here is derived from an EMBL/GenBank/DDBJ whole genome shotgun (WGS) entry which is preliminary data.</text>
</comment>
<dbReference type="VEuPathDB" id="AmoebaDB:FDP41_000707"/>
<dbReference type="EMBL" id="VFQX01000002">
    <property type="protein sequence ID" value="KAF0984808.1"/>
    <property type="molecule type" value="Genomic_DNA"/>
</dbReference>
<dbReference type="Proteomes" id="UP000444721">
    <property type="component" value="Unassembled WGS sequence"/>
</dbReference>
<gene>
    <name evidence="1" type="ORF">FDP41_000707</name>
</gene>
<dbReference type="GeneID" id="68107925"/>
<proteinExistence type="predicted"/>
<organism evidence="1 2">
    <name type="scientific">Naegleria fowleri</name>
    <name type="common">Brain eating amoeba</name>
    <dbReference type="NCBI Taxonomy" id="5763"/>
    <lineage>
        <taxon>Eukaryota</taxon>
        <taxon>Discoba</taxon>
        <taxon>Heterolobosea</taxon>
        <taxon>Tetramitia</taxon>
        <taxon>Eutetramitia</taxon>
        <taxon>Vahlkampfiidae</taxon>
        <taxon>Naegleria</taxon>
    </lineage>
</organism>
<dbReference type="AlphaFoldDB" id="A0A6A5CHU5"/>
<keyword evidence="2" id="KW-1185">Reference proteome</keyword>
<evidence type="ECO:0000313" key="1">
    <source>
        <dbReference type="EMBL" id="KAF0984808.1"/>
    </source>
</evidence>
<dbReference type="RefSeq" id="XP_044569521.1">
    <property type="nucleotide sequence ID" value="XM_044710774.1"/>
</dbReference>
<name>A0A6A5CHU5_NAEFO</name>